<proteinExistence type="predicted"/>
<organism evidence="1">
    <name type="scientific">Cyprideis torosa</name>
    <dbReference type="NCBI Taxonomy" id="163714"/>
    <lineage>
        <taxon>Eukaryota</taxon>
        <taxon>Metazoa</taxon>
        <taxon>Ecdysozoa</taxon>
        <taxon>Arthropoda</taxon>
        <taxon>Crustacea</taxon>
        <taxon>Oligostraca</taxon>
        <taxon>Ostracoda</taxon>
        <taxon>Podocopa</taxon>
        <taxon>Podocopida</taxon>
        <taxon>Cytherocopina</taxon>
        <taxon>Cytheroidea</taxon>
        <taxon>Cytherideidae</taxon>
        <taxon>Cyprideis</taxon>
    </lineage>
</organism>
<evidence type="ECO:0000313" key="1">
    <source>
        <dbReference type="EMBL" id="CAD7228465.1"/>
    </source>
</evidence>
<gene>
    <name evidence="1" type="ORF">CTOB1V02_LOCUS6348</name>
</gene>
<dbReference type="EMBL" id="OB661547">
    <property type="protein sequence ID" value="CAD7228465.1"/>
    <property type="molecule type" value="Genomic_DNA"/>
</dbReference>
<protein>
    <submittedName>
        <fullName evidence="1">Uncharacterized protein</fullName>
    </submittedName>
</protein>
<reference evidence="1" key="1">
    <citation type="submission" date="2020-11" db="EMBL/GenBank/DDBJ databases">
        <authorList>
            <person name="Tran Van P."/>
        </authorList>
    </citation>
    <scope>NUCLEOTIDE SEQUENCE</scope>
</reference>
<name>A0A7R8ZQH9_9CRUS</name>
<dbReference type="AlphaFoldDB" id="A0A7R8ZQH9"/>
<accession>A0A7R8ZQH9</accession>
<sequence length="175" mass="19083">MFLLFYAYDPAIRQARKRSAPAILPSAVRRTSVSSNSVLSSQLRLVNINGMSTATSPNNKRGFRRLTHPNCNQLLKNHSSATFKLSKAGHAALGITGSQEMCFARYTQTKDGQLVRMTKINENDDAVALEKKPLCLGGTPIFGRTSGNGNPYAFVFAVAGAVDVEQNRQFKCTTP</sequence>